<gene>
    <name evidence="1" type="primary">aroC</name>
    <name evidence="1" type="ORF">TQ35_0005900</name>
</gene>
<keyword evidence="1" id="KW-0456">Lyase</keyword>
<reference evidence="1" key="1">
    <citation type="submission" date="2024-07" db="EMBL/GenBank/DDBJ databases">
        <title>Metagenome and Metagenome-Assembled Genomes of Archaea from a hot spring from the geothermal field of Los Azufres, Mexico.</title>
        <authorList>
            <person name="Marin-Paredes R."/>
            <person name="Martinez-Romero E."/>
            <person name="Servin-Garciduenas L.E."/>
        </authorList>
    </citation>
    <scope>NUCLEOTIDE SEQUENCE</scope>
    <source>
        <strain evidence="1">AZ1-454</strain>
    </source>
</reference>
<accession>A0ACC6TPJ8</accession>
<proteinExistence type="predicted"/>
<dbReference type="Proteomes" id="UP000053480">
    <property type="component" value="Unassembled WGS sequence"/>
</dbReference>
<evidence type="ECO:0000313" key="1">
    <source>
        <dbReference type="EMBL" id="MEW9491719.1"/>
    </source>
</evidence>
<evidence type="ECO:0000313" key="2">
    <source>
        <dbReference type="Proteomes" id="UP000053480"/>
    </source>
</evidence>
<sequence>MPGNSFGKLFRVTTFGESHGPAVGAVIDGVPAGLPLSKEDIEFELSFRRPGRFLVSGRREKDEPEIISGIFEGRTTGAPIAVIVRNTDVISSLYEEIRHKPRPGHADLPFIMRYGYENWDYRGGGRSSARETVGRVIASAIAKKLLMLTDTIIAGHLRSIGEVELNEEPTFEEILCSKYSPVRAAKKSLEEKFTELVMRAHQSGDSYGGVAEVVVKNPPAGLGEPVFDKIKADLAKAIMSIPAAVGFEYGLGFKLARMRGSEANDEIVVKEGKLGWKRNVAGGILGGITNGEPIVVRCAFKPTSSIRIPQKTVDLNTMEEAEISVKGRHDPVVAIRGVAVVEAMVSLVLVDHAIRSGVIPPVKLDKEQAKVIQERWERYKALCRPTEESQ</sequence>
<comment type="caution">
    <text evidence="1">The sequence shown here is derived from an EMBL/GenBank/DDBJ whole genome shotgun (WGS) entry which is preliminary data.</text>
</comment>
<dbReference type="EMBL" id="JZWS03000006">
    <property type="protein sequence ID" value="MEW9491719.1"/>
    <property type="molecule type" value="Genomic_DNA"/>
</dbReference>
<organism evidence="1 2">
    <name type="scientific">Candidatus Aramenus sulfurataquae</name>
    <dbReference type="NCBI Taxonomy" id="1326980"/>
    <lineage>
        <taxon>Archaea</taxon>
        <taxon>Thermoproteota</taxon>
        <taxon>Thermoprotei</taxon>
        <taxon>Sulfolobales</taxon>
        <taxon>Sulfolobaceae</taxon>
        <taxon>Candidatus Aramenus</taxon>
    </lineage>
</organism>
<name>A0ACC6TPJ8_9CREN</name>
<protein>
    <submittedName>
        <fullName evidence="1">Chorismate synthase</fullName>
        <ecNumber evidence="1">4.2.3.5</ecNumber>
    </submittedName>
</protein>
<dbReference type="EC" id="4.2.3.5" evidence="1"/>